<keyword evidence="5 7" id="KW-1133">Transmembrane helix</keyword>
<dbReference type="PATRIC" id="fig|1167006.5.peg.1636"/>
<dbReference type="InterPro" id="IPR052923">
    <property type="entry name" value="UPF0718"/>
</dbReference>
<dbReference type="Proteomes" id="UP000011721">
    <property type="component" value="Chromosome"/>
</dbReference>
<protein>
    <submittedName>
        <fullName evidence="8">Putative permease</fullName>
    </submittedName>
</protein>
<feature type="transmembrane region" description="Helical" evidence="7">
    <location>
        <begin position="192"/>
        <end position="215"/>
    </location>
</feature>
<evidence type="ECO:0000256" key="7">
    <source>
        <dbReference type="SAM" id="Phobius"/>
    </source>
</evidence>
<organism evidence="8 9">
    <name type="scientific">Desulfocapsa sulfexigens (strain DSM 10523 / SB164P1)</name>
    <dbReference type="NCBI Taxonomy" id="1167006"/>
    <lineage>
        <taxon>Bacteria</taxon>
        <taxon>Pseudomonadati</taxon>
        <taxon>Thermodesulfobacteriota</taxon>
        <taxon>Desulfobulbia</taxon>
        <taxon>Desulfobulbales</taxon>
        <taxon>Desulfocapsaceae</taxon>
        <taxon>Desulfocapsa</taxon>
    </lineage>
</organism>
<keyword evidence="6 7" id="KW-0472">Membrane</keyword>
<feature type="transmembrane region" description="Helical" evidence="7">
    <location>
        <begin position="24"/>
        <end position="45"/>
    </location>
</feature>
<dbReference type="PANTHER" id="PTHR34184">
    <property type="entry name" value="UPF0718 PROTEIN YCGR"/>
    <property type="match status" value="1"/>
</dbReference>
<comment type="subcellular location">
    <subcellularLocation>
        <location evidence="1">Cell membrane</location>
        <topology evidence="1">Multi-pass membrane protein</topology>
    </subcellularLocation>
</comment>
<dbReference type="eggNOG" id="COG0701">
    <property type="taxonomic scope" value="Bacteria"/>
</dbReference>
<dbReference type="EMBL" id="CP003985">
    <property type="protein sequence ID" value="AGF78046.1"/>
    <property type="molecule type" value="Genomic_DNA"/>
</dbReference>
<feature type="transmembrane region" description="Helical" evidence="7">
    <location>
        <begin position="227"/>
        <end position="252"/>
    </location>
</feature>
<evidence type="ECO:0000256" key="5">
    <source>
        <dbReference type="ARBA" id="ARBA00022989"/>
    </source>
</evidence>
<evidence type="ECO:0000256" key="6">
    <source>
        <dbReference type="ARBA" id="ARBA00023136"/>
    </source>
</evidence>
<dbReference type="PANTHER" id="PTHR34184:SF4">
    <property type="entry name" value="UPF0718 PROTEIN YCGR"/>
    <property type="match status" value="1"/>
</dbReference>
<keyword evidence="3" id="KW-1003">Cell membrane</keyword>
<evidence type="ECO:0000256" key="3">
    <source>
        <dbReference type="ARBA" id="ARBA00022475"/>
    </source>
</evidence>
<dbReference type="HOGENOM" id="CLU_049002_0_0_7"/>
<evidence type="ECO:0000256" key="4">
    <source>
        <dbReference type="ARBA" id="ARBA00022692"/>
    </source>
</evidence>
<dbReference type="InterPro" id="IPR005524">
    <property type="entry name" value="DUF318"/>
</dbReference>
<gene>
    <name evidence="8" type="ordered locus">UWK_01486</name>
</gene>
<dbReference type="STRING" id="1167006.UWK_01486"/>
<evidence type="ECO:0000313" key="9">
    <source>
        <dbReference type="Proteomes" id="UP000011721"/>
    </source>
</evidence>
<feature type="transmembrane region" description="Helical" evidence="7">
    <location>
        <begin position="118"/>
        <end position="138"/>
    </location>
</feature>
<dbReference type="GO" id="GO:0005886">
    <property type="term" value="C:plasma membrane"/>
    <property type="evidence" value="ECO:0007669"/>
    <property type="project" value="UniProtKB-SubCell"/>
</dbReference>
<sequence length="354" mass="36928">MTAITFLTQVLQASWWLLVQSAPYMLFGLLIGGMLKVFLSADYVARHLGRGRFSSVIKASLLGIPIPLCSCGVLPAAASLKKQGANKGATAAFLISTPESGVDSISITYALLDPIMTVARPVSAFISAMVAGIGINLFQPPDREKSPVALTLAQSNCGCSGECSNSTETDQRIINRLTSGLRYAAFDIWGDLAGWFFVGLIAAGVITVLIPDELIRSYLGGGLSSMLLMLCLGIPLYICATASTPVAAAFILKGVSPGTALVFLLVGPATNITSLSVLFGILGKKATAIYLAAIASIAVICGLILDMIYLSLGISATAIVGKASEILPQYISMLAVLLLAILSIVPLLTALKKR</sequence>
<feature type="transmembrane region" description="Helical" evidence="7">
    <location>
        <begin position="330"/>
        <end position="351"/>
    </location>
</feature>
<comment type="similarity">
    <text evidence="2">Belongs to the UPF0718 family.</text>
</comment>
<proteinExistence type="inferred from homology"/>
<accession>M1PNR0</accession>
<feature type="transmembrane region" description="Helical" evidence="7">
    <location>
        <begin position="289"/>
        <end position="310"/>
    </location>
</feature>
<feature type="transmembrane region" description="Helical" evidence="7">
    <location>
        <begin position="258"/>
        <end position="282"/>
    </location>
</feature>
<dbReference type="RefSeq" id="WP_015403737.1">
    <property type="nucleotide sequence ID" value="NC_020304.1"/>
</dbReference>
<dbReference type="Pfam" id="PF03773">
    <property type="entry name" value="ArsP_1"/>
    <property type="match status" value="1"/>
</dbReference>
<reference evidence="9" key="1">
    <citation type="journal article" date="2013" name="Stand. Genomic Sci.">
        <title>Complete genome sequence of Desulfocapsa sulfexigens, a marine deltaproteobacterium specialized in disproportionating inorganic sulfur compounds.</title>
        <authorList>
            <person name="Finster K.W."/>
            <person name="Kjeldsen K.U."/>
            <person name="Kube M."/>
            <person name="Reinhardt R."/>
            <person name="Mussmann M."/>
            <person name="Amann R."/>
            <person name="Schreiber L."/>
        </authorList>
    </citation>
    <scope>NUCLEOTIDE SEQUENCE [LARGE SCALE GENOMIC DNA]</scope>
    <source>
        <strain evidence="9">DSM 10523 / SB164P1</strain>
    </source>
</reference>
<evidence type="ECO:0000313" key="8">
    <source>
        <dbReference type="EMBL" id="AGF78046.1"/>
    </source>
</evidence>
<dbReference type="AlphaFoldDB" id="M1PNR0"/>
<keyword evidence="9" id="KW-1185">Reference proteome</keyword>
<evidence type="ECO:0000256" key="1">
    <source>
        <dbReference type="ARBA" id="ARBA00004651"/>
    </source>
</evidence>
<dbReference type="NCBIfam" id="NF033936">
    <property type="entry name" value="CuZnOut_SO0444"/>
    <property type="match status" value="1"/>
</dbReference>
<dbReference type="KEGG" id="dsf:UWK_01486"/>
<keyword evidence="4 7" id="KW-0812">Transmembrane</keyword>
<evidence type="ECO:0000256" key="2">
    <source>
        <dbReference type="ARBA" id="ARBA00006386"/>
    </source>
</evidence>
<name>M1PNR0_DESSD</name>